<feature type="coiled-coil region" evidence="1">
    <location>
        <begin position="412"/>
        <end position="461"/>
    </location>
</feature>
<gene>
    <name evidence="3" type="ORF">GIB67_038321</name>
</gene>
<organism evidence="3 4">
    <name type="scientific">Kingdonia uniflora</name>
    <dbReference type="NCBI Taxonomy" id="39325"/>
    <lineage>
        <taxon>Eukaryota</taxon>
        <taxon>Viridiplantae</taxon>
        <taxon>Streptophyta</taxon>
        <taxon>Embryophyta</taxon>
        <taxon>Tracheophyta</taxon>
        <taxon>Spermatophyta</taxon>
        <taxon>Magnoliopsida</taxon>
        <taxon>Ranunculales</taxon>
        <taxon>Circaeasteraceae</taxon>
        <taxon>Kingdonia</taxon>
    </lineage>
</organism>
<evidence type="ECO:0000313" key="4">
    <source>
        <dbReference type="Proteomes" id="UP000541444"/>
    </source>
</evidence>
<dbReference type="EMBL" id="JACGCM010002893">
    <property type="protein sequence ID" value="KAF6134030.1"/>
    <property type="molecule type" value="Genomic_DNA"/>
</dbReference>
<evidence type="ECO:0000256" key="1">
    <source>
        <dbReference type="SAM" id="Coils"/>
    </source>
</evidence>
<accession>A0A7J7KUJ3</accession>
<feature type="compositionally biased region" description="Basic and acidic residues" evidence="2">
    <location>
        <begin position="359"/>
        <end position="373"/>
    </location>
</feature>
<dbReference type="Proteomes" id="UP000541444">
    <property type="component" value="Unassembled WGS sequence"/>
</dbReference>
<evidence type="ECO:0000313" key="3">
    <source>
        <dbReference type="EMBL" id="KAF6134030.1"/>
    </source>
</evidence>
<comment type="caution">
    <text evidence="3">The sequence shown here is derived from an EMBL/GenBank/DDBJ whole genome shotgun (WGS) entry which is preliminary data.</text>
</comment>
<keyword evidence="1" id="KW-0175">Coiled coil</keyword>
<reference evidence="3 4" key="1">
    <citation type="journal article" date="2020" name="IScience">
        <title>Genome Sequencing of the Endangered Kingdonia uniflora (Circaeasteraceae, Ranunculales) Reveals Potential Mechanisms of Evolutionary Specialization.</title>
        <authorList>
            <person name="Sun Y."/>
            <person name="Deng T."/>
            <person name="Zhang A."/>
            <person name="Moore M.J."/>
            <person name="Landis J.B."/>
            <person name="Lin N."/>
            <person name="Zhang H."/>
            <person name="Zhang X."/>
            <person name="Huang J."/>
            <person name="Zhang X."/>
            <person name="Sun H."/>
            <person name="Wang H."/>
        </authorList>
    </citation>
    <scope>NUCLEOTIDE SEQUENCE [LARGE SCALE GENOMIC DNA]</scope>
    <source>
        <strain evidence="3">TB1705</strain>
        <tissue evidence="3">Leaf</tissue>
    </source>
</reference>
<sequence>MVKTRSMVLEEKITSEAQRLKLKYFGDQSLEMAIPAPIPSTYRALLGDEAVEAEEDFYCWALFISTNSAMVVAIEEAVVAVEEENWIRHAAEGRLAIKTVEVRERIFGSLGYDAELPIRVCQLEGLDIRSRELEYARYFYESFFHVFMRNSAERERVVGLIAKVEIDFEDMRIDLEAEKRDSGIDKSISLEYFDEDVRSDLSEGFLCYLSQLEYGLCLSLTNLGKGVMNAIGACPIQMNGNMWEVITVCEHLNDRWERENKVRRITPEDILQFYGVKNFKASGGSYFCASITRRRFFDLNLAGVKSTVERKESLFDEVAEEETELKLALGELGLSRKKRVKSRSKKVAKAQSTRLMTGVDKRTRETSGDEVRAKTHGSGSLSQLNLSKSKIAHKFPKRQIKKALPASSTTVKSELEKNLARAKTDALKEVKQLKVAHAIAISQLQVEAKATLDEMAEERDRLVLDNQGDDVELPEGRSEKVVKEMSLRINDLEFGLVREIETSKALLSAQAELQVRFEIGACSEGKCSLRECQHKLDAALIRERILEGEIRANDLLVKRKDDLLKDLPAREELNAKLWMLHARVVELQAMNLVESEQYIAKLKEEAIRHDRIDADRNAWKDTYVSIKVRHKRLKARFAKVAVPDVA</sequence>
<feature type="region of interest" description="Disordered" evidence="2">
    <location>
        <begin position="357"/>
        <end position="383"/>
    </location>
</feature>
<dbReference type="AlphaFoldDB" id="A0A7J7KUJ3"/>
<name>A0A7J7KUJ3_9MAGN</name>
<evidence type="ECO:0000256" key="2">
    <source>
        <dbReference type="SAM" id="MobiDB-lite"/>
    </source>
</evidence>
<protein>
    <submittedName>
        <fullName evidence="3">Uncharacterized protein</fullName>
    </submittedName>
</protein>
<keyword evidence="4" id="KW-1185">Reference proteome</keyword>
<proteinExistence type="predicted"/>